<dbReference type="GO" id="GO:0000400">
    <property type="term" value="F:four-way junction DNA binding"/>
    <property type="evidence" value="ECO:0007669"/>
    <property type="project" value="UniProtKB-UniRule"/>
</dbReference>
<keyword evidence="7 9" id="KW-0233">DNA recombination</keyword>
<feature type="binding site" evidence="9">
    <location>
        <position position="8"/>
    </location>
    <ligand>
        <name>ATP</name>
        <dbReference type="ChEBI" id="CHEBI:30616"/>
    </ligand>
</feature>
<dbReference type="Pfam" id="PF05496">
    <property type="entry name" value="RuvB_N"/>
    <property type="match status" value="1"/>
</dbReference>
<evidence type="ECO:0000256" key="5">
    <source>
        <dbReference type="ARBA" id="ARBA00022840"/>
    </source>
</evidence>
<feature type="binding site" evidence="9">
    <location>
        <position position="297"/>
    </location>
    <ligand>
        <name>DNA</name>
        <dbReference type="ChEBI" id="CHEBI:16991"/>
    </ligand>
</feature>
<dbReference type="InterPro" id="IPR036390">
    <property type="entry name" value="WH_DNA-bd_sf"/>
</dbReference>
<dbReference type="Gene3D" id="1.10.8.60">
    <property type="match status" value="1"/>
</dbReference>
<evidence type="ECO:0000256" key="1">
    <source>
        <dbReference type="ARBA" id="ARBA00022490"/>
    </source>
</evidence>
<evidence type="ECO:0000256" key="9">
    <source>
        <dbReference type="HAMAP-Rule" id="MF_00016"/>
    </source>
</evidence>
<keyword evidence="3 9" id="KW-0227">DNA damage</keyword>
<gene>
    <name evidence="9" type="primary">ruvB</name>
    <name evidence="11" type="ORF">MMELEA_03350</name>
</gene>
<feature type="binding site" evidence="9">
    <location>
        <position position="53"/>
    </location>
    <ligand>
        <name>Mg(2+)</name>
        <dbReference type="ChEBI" id="CHEBI:18420"/>
    </ligand>
</feature>
<feature type="domain" description="AAA+ ATPase" evidence="10">
    <location>
        <begin position="38"/>
        <end position="169"/>
    </location>
</feature>
<feature type="binding site" evidence="9">
    <location>
        <position position="302"/>
    </location>
    <ligand>
        <name>DNA</name>
        <dbReference type="ChEBI" id="CHEBI:16991"/>
    </ligand>
</feature>
<comment type="subcellular location">
    <subcellularLocation>
        <location evidence="9">Cytoplasm</location>
    </subcellularLocation>
</comment>
<dbReference type="Gene3D" id="1.10.10.10">
    <property type="entry name" value="Winged helix-like DNA-binding domain superfamily/Winged helix DNA-binding domain"/>
    <property type="match status" value="1"/>
</dbReference>
<evidence type="ECO:0000256" key="7">
    <source>
        <dbReference type="ARBA" id="ARBA00023172"/>
    </source>
</evidence>
<dbReference type="GO" id="GO:0006281">
    <property type="term" value="P:DNA repair"/>
    <property type="evidence" value="ECO:0007669"/>
    <property type="project" value="UniProtKB-UniRule"/>
</dbReference>
<feature type="binding site" evidence="9">
    <location>
        <position position="54"/>
    </location>
    <ligand>
        <name>ATP</name>
        <dbReference type="ChEBI" id="CHEBI:30616"/>
    </ligand>
</feature>
<dbReference type="GO" id="GO:0006310">
    <property type="term" value="P:DNA recombination"/>
    <property type="evidence" value="ECO:0007669"/>
    <property type="project" value="UniProtKB-UniRule"/>
</dbReference>
<dbReference type="InterPro" id="IPR027417">
    <property type="entry name" value="P-loop_NTPase"/>
</dbReference>
<dbReference type="InterPro" id="IPR036388">
    <property type="entry name" value="WH-like_DNA-bd_sf"/>
</dbReference>
<dbReference type="EMBL" id="JZXN01000011">
    <property type="protein sequence ID" value="KKB27019.1"/>
    <property type="molecule type" value="Genomic_DNA"/>
</dbReference>
<feature type="binding site" evidence="9">
    <location>
        <begin position="115"/>
        <end position="117"/>
    </location>
    <ligand>
        <name>ATP</name>
        <dbReference type="ChEBI" id="CHEBI:30616"/>
    </ligand>
</feature>
<feature type="region of interest" description="Small ATPAse domain (RuvB-S)" evidence="9">
    <location>
        <begin position="169"/>
        <end position="239"/>
    </location>
</feature>
<organism evidence="11 12">
    <name type="scientific">Mycoplasmopsis meleagridis ATCC 25294</name>
    <dbReference type="NCBI Taxonomy" id="1264554"/>
    <lineage>
        <taxon>Bacteria</taxon>
        <taxon>Bacillati</taxon>
        <taxon>Mycoplasmatota</taxon>
        <taxon>Mycoplasmoidales</taxon>
        <taxon>Metamycoplasmataceae</taxon>
        <taxon>Mycoplasmopsis</taxon>
    </lineage>
</organism>
<keyword evidence="8 9" id="KW-0234">DNA repair</keyword>
<dbReference type="Gene3D" id="3.40.50.300">
    <property type="entry name" value="P-loop containing nucleotide triphosphate hydrolases"/>
    <property type="match status" value="1"/>
</dbReference>
<name>A0A0F5H159_9BACT</name>
<dbReference type="InterPro" id="IPR003593">
    <property type="entry name" value="AAA+_ATPase"/>
</dbReference>
<dbReference type="GO" id="GO:0005524">
    <property type="term" value="F:ATP binding"/>
    <property type="evidence" value="ECO:0007669"/>
    <property type="project" value="UniProtKB-UniRule"/>
</dbReference>
<evidence type="ECO:0000256" key="3">
    <source>
        <dbReference type="ARBA" id="ARBA00022763"/>
    </source>
</evidence>
<sequence length="321" mass="36922">MIKQQILRPNNFNEFIGQENLIFTLKTMIKGSLFRNEVLDHILFYGPPGTGKTTLATIIGNELKTKIHYLQGSLLEKKADILSVFSSLNEKDIIFIDEIHSINKNVEELIYSAMEDYKIDIIIGPEGNTKVMRMNLKPFTLIGATTKINLLSQPLKDRFGLKAKINLYENKDIEKILGIAQDKFLIKAENSAISLIARYSKQTPRVALHLIKRVNDFAIAKNQDILDNKIVYETFKRLEIYDLGLNKDHIEYLETLKNIFDCNYASIDSIAALLNFQKENLIYEIEPLLINHKLIRKSPRGRIITTKGIDYLLNNTFINKF</sequence>
<dbReference type="InterPro" id="IPR041445">
    <property type="entry name" value="AAA_lid_4"/>
</dbReference>
<dbReference type="PANTHER" id="PTHR42848">
    <property type="match status" value="1"/>
</dbReference>
<dbReference type="STRING" id="29561.MM26B8_02960"/>
<comment type="subunit">
    <text evidence="9">Homohexamer. Forms an RuvA(8)-RuvB(12)-Holliday junction (HJ) complex. HJ DNA is sandwiched between 2 RuvA tetramers; dsDNA enters through RuvA and exits via RuvB. An RuvB hexamer assembles on each DNA strand where it exits the tetramer. Each RuvB hexamer is contacted by two RuvA subunits (via domain III) on 2 adjacent RuvB subunits; this complex drives branch migration. In the full resolvosome a probable DNA-RuvA(4)-RuvB(12)-RuvC(2) complex forms which resolves the HJ.</text>
</comment>
<evidence type="ECO:0000256" key="6">
    <source>
        <dbReference type="ARBA" id="ARBA00023125"/>
    </source>
</evidence>
<dbReference type="InterPro" id="IPR004605">
    <property type="entry name" value="DNA_helicase_Holl-junc_RuvB"/>
</dbReference>
<dbReference type="SMART" id="SM00382">
    <property type="entry name" value="AAA"/>
    <property type="match status" value="1"/>
</dbReference>
<reference evidence="11 12" key="1">
    <citation type="submission" date="2015-03" db="EMBL/GenBank/DDBJ databases">
        <title>Genome sequence of Mycoplasma meleagridis strain ATCC 25294.</title>
        <authorList>
            <person name="Yacoub E."/>
            <person name="Blanchard A."/>
            <person name="Sirand-Pugnet P."/>
            <person name="Mardassi B.B.A."/>
        </authorList>
    </citation>
    <scope>NUCLEOTIDE SEQUENCE [LARGE SCALE GENOMIC DNA]</scope>
    <source>
        <strain evidence="11 12">ATCC 25294</strain>
    </source>
</reference>
<dbReference type="GO" id="GO:0016887">
    <property type="term" value="F:ATP hydrolysis activity"/>
    <property type="evidence" value="ECO:0007669"/>
    <property type="project" value="RHEA"/>
</dbReference>
<evidence type="ECO:0000259" key="10">
    <source>
        <dbReference type="SMART" id="SM00382"/>
    </source>
</evidence>
<dbReference type="CDD" id="cd00009">
    <property type="entry name" value="AAA"/>
    <property type="match status" value="1"/>
</dbReference>
<dbReference type="SUPFAM" id="SSF52540">
    <property type="entry name" value="P-loop containing nucleoside triphosphate hydrolases"/>
    <property type="match status" value="1"/>
</dbReference>
<evidence type="ECO:0000313" key="12">
    <source>
        <dbReference type="Proteomes" id="UP000033750"/>
    </source>
</evidence>
<feature type="binding site" evidence="9">
    <location>
        <position position="158"/>
    </location>
    <ligand>
        <name>ATP</name>
        <dbReference type="ChEBI" id="CHEBI:30616"/>
    </ligand>
</feature>
<dbReference type="PATRIC" id="fig|1264554.4.peg.288"/>
<dbReference type="PANTHER" id="PTHR42848:SF1">
    <property type="entry name" value="HOLLIDAY JUNCTION BRANCH MIGRATION COMPLEX SUBUNIT RUVB"/>
    <property type="match status" value="1"/>
</dbReference>
<comment type="caution">
    <text evidence="11">The sequence shown here is derived from an EMBL/GenBank/DDBJ whole genome shotgun (WGS) entry which is preliminary data.</text>
</comment>
<evidence type="ECO:0000256" key="2">
    <source>
        <dbReference type="ARBA" id="ARBA00022741"/>
    </source>
</evidence>
<dbReference type="HAMAP" id="MF_00016">
    <property type="entry name" value="DNA_HJ_migration_RuvB"/>
    <property type="match status" value="1"/>
</dbReference>
<keyword evidence="11" id="KW-0347">Helicase</keyword>
<evidence type="ECO:0000256" key="4">
    <source>
        <dbReference type="ARBA" id="ARBA00022801"/>
    </source>
</evidence>
<feature type="binding site" evidence="9">
    <location>
        <position position="53"/>
    </location>
    <ligand>
        <name>ATP</name>
        <dbReference type="ChEBI" id="CHEBI:30616"/>
    </ligand>
</feature>
<protein>
    <recommendedName>
        <fullName evidence="9">Holliday junction branch migration complex subunit RuvB</fullName>
        <ecNumber evidence="9">3.6.4.-</ecNumber>
    </recommendedName>
</protein>
<dbReference type="InterPro" id="IPR008823">
    <property type="entry name" value="RuvB_wg_C"/>
</dbReference>
<dbReference type="NCBIfam" id="NF000868">
    <property type="entry name" value="PRK00080.1"/>
    <property type="match status" value="1"/>
</dbReference>
<dbReference type="EC" id="3.6.4.-" evidence="9"/>
<comment type="similarity">
    <text evidence="9">Belongs to the RuvB family.</text>
</comment>
<dbReference type="SUPFAM" id="SSF46785">
    <property type="entry name" value="Winged helix' DNA-binding domain"/>
    <property type="match status" value="1"/>
</dbReference>
<comment type="caution">
    <text evidence="9">Lacks conserved residue(s) required for the propagation of feature annotation.</text>
</comment>
<keyword evidence="12" id="KW-1185">Reference proteome</keyword>
<feature type="binding site" evidence="9">
    <location>
        <position position="205"/>
    </location>
    <ligand>
        <name>ATP</name>
        <dbReference type="ChEBI" id="CHEBI:30616"/>
    </ligand>
</feature>
<feature type="binding site" evidence="9">
    <location>
        <position position="49"/>
    </location>
    <ligand>
        <name>ATP</name>
        <dbReference type="ChEBI" id="CHEBI:30616"/>
    </ligand>
</feature>
<evidence type="ECO:0000256" key="8">
    <source>
        <dbReference type="ARBA" id="ARBA00023204"/>
    </source>
</evidence>
<keyword evidence="6 9" id="KW-0238">DNA-binding</keyword>
<accession>A0A0F5H159</accession>
<comment type="function">
    <text evidence="9">The RuvA-RuvB-RuvC complex processes Holliday junction (HJ) DNA during genetic recombination and DNA repair, while the RuvA-RuvB complex plays an important role in the rescue of blocked DNA replication forks via replication fork reversal (RFR). RuvA specifically binds to HJ cruciform DNA, conferring on it an open structure. The RuvB hexamer acts as an ATP-dependent pump, pulling dsDNA into and through the RuvAB complex. RuvB forms 2 homohexamers on either side of HJ DNA bound by 1 or 2 RuvA tetramers; 4 subunits per hexamer contact DNA at a time. Coordinated motions by a converter formed by DNA-disengaged RuvB subunits stimulates ATP hydrolysis and nucleotide exchange. Immobilization of the converter enables RuvB to convert the ATP-contained energy into a lever motion, pulling 2 nucleotides of DNA out of the RuvA tetramer per ATP hydrolyzed, thus driving DNA branch migration. The RuvB motors rotate together with the DNA substrate, which together with the progressing nucleotide cycle form the mechanistic basis for DNA recombination by continuous HJ branch migration. Branch migration allows RuvC to scan DNA until it finds its consensus sequence, where it cleaves and resolves cruciform DNA.</text>
</comment>
<keyword evidence="5 9" id="KW-0067">ATP-binding</keyword>
<dbReference type="Pfam" id="PF17864">
    <property type="entry name" value="AAA_lid_4"/>
    <property type="match status" value="1"/>
</dbReference>
<dbReference type="InterPro" id="IPR008824">
    <property type="entry name" value="RuvB-like_N"/>
</dbReference>
<keyword evidence="4 9" id="KW-0378">Hydrolase</keyword>
<dbReference type="Proteomes" id="UP000033750">
    <property type="component" value="Unassembled WGS sequence"/>
</dbReference>
<dbReference type="AlphaFoldDB" id="A0A0F5H159"/>
<feature type="binding site" evidence="9">
    <location>
        <position position="6"/>
    </location>
    <ligand>
        <name>ATP</name>
        <dbReference type="ChEBI" id="CHEBI:30616"/>
    </ligand>
</feature>
<dbReference type="GO" id="GO:0009378">
    <property type="term" value="F:four-way junction helicase activity"/>
    <property type="evidence" value="ECO:0007669"/>
    <property type="project" value="InterPro"/>
</dbReference>
<keyword evidence="2 9" id="KW-0547">Nucleotide-binding</keyword>
<dbReference type="GO" id="GO:0005737">
    <property type="term" value="C:cytoplasm"/>
    <property type="evidence" value="ECO:0007669"/>
    <property type="project" value="UniProtKB-SubCell"/>
</dbReference>
<evidence type="ECO:0000313" key="11">
    <source>
        <dbReference type="EMBL" id="KKB27019.1"/>
    </source>
</evidence>
<dbReference type="Pfam" id="PF05491">
    <property type="entry name" value="WHD_RuvB"/>
    <property type="match status" value="1"/>
</dbReference>
<feature type="binding site" evidence="9">
    <location>
        <position position="52"/>
    </location>
    <ligand>
        <name>ATP</name>
        <dbReference type="ChEBI" id="CHEBI:30616"/>
    </ligand>
</feature>
<dbReference type="GO" id="GO:0048476">
    <property type="term" value="C:Holliday junction resolvase complex"/>
    <property type="evidence" value="ECO:0007669"/>
    <property type="project" value="UniProtKB-UniRule"/>
</dbReference>
<comment type="domain">
    <text evidence="9">Has 3 domains, the large (RuvB-L) and small ATPase (RuvB-S) domains and the C-terminal head (RuvB-H) domain. The head domain binds DNA, while the ATPase domains jointly bind ATP, ADP or are empty depending on the state of the subunit in the translocation cycle. During a single DNA translocation step the structure of each domain remains the same, but their relative positions change.</text>
</comment>
<feature type="binding site" evidence="9">
    <location>
        <position position="168"/>
    </location>
    <ligand>
        <name>ATP</name>
        <dbReference type="ChEBI" id="CHEBI:30616"/>
    </ligand>
</feature>
<keyword evidence="1 9" id="KW-0963">Cytoplasm</keyword>
<feature type="region of interest" description="Head domain (RuvB-H)" evidence="9">
    <location>
        <begin position="242"/>
        <end position="321"/>
    </location>
</feature>
<proteinExistence type="inferred from homology"/>
<comment type="catalytic activity">
    <reaction evidence="9">
        <text>ATP + H2O = ADP + phosphate + H(+)</text>
        <dbReference type="Rhea" id="RHEA:13065"/>
        <dbReference type="ChEBI" id="CHEBI:15377"/>
        <dbReference type="ChEBI" id="CHEBI:15378"/>
        <dbReference type="ChEBI" id="CHEBI:30616"/>
        <dbReference type="ChEBI" id="CHEBI:43474"/>
        <dbReference type="ChEBI" id="CHEBI:456216"/>
    </reaction>
</comment>
<dbReference type="NCBIfam" id="TIGR00635">
    <property type="entry name" value="ruvB"/>
    <property type="match status" value="1"/>
</dbReference>